<sequence length="317" mass="35782">MLQRGLAHRADDVAHIGLLQHQRRDHLRRVQRLHMHLHLGIFLAKPGHGARQHITAEREHGEHGQPVRRLAMAQVDGQALHLVKLLEQLLDVRKQHLRLVGGHKASACALEQRKAQLQFGVLQRAADRWLRDVDEPRRSAHAAGLHDGVEDLDVAQAHGRASLLFLRVVLRVVLRGARQAFALPVHIVAAVHAVEHARQHEQQIGQAVEVLTRRGAHAAVALLQCHHRTLGAACHGAAHMRLRRRARACGQNEFLQARQLRVVVRKRVVELQQAIVLEQFKARDRQLTAQVEQLMLHVDQQLAHINGQRLAQQQSDV</sequence>
<dbReference type="EMBL" id="VSSQ01028495">
    <property type="protein sequence ID" value="MPM78233.1"/>
    <property type="molecule type" value="Genomic_DNA"/>
</dbReference>
<proteinExistence type="predicted"/>
<gene>
    <name evidence="1" type="ORF">SDC9_125244</name>
</gene>
<accession>A0A645CMR5</accession>
<reference evidence="1" key="1">
    <citation type="submission" date="2019-08" db="EMBL/GenBank/DDBJ databases">
        <authorList>
            <person name="Kucharzyk K."/>
            <person name="Murdoch R.W."/>
            <person name="Higgins S."/>
            <person name="Loffler F."/>
        </authorList>
    </citation>
    <scope>NUCLEOTIDE SEQUENCE</scope>
</reference>
<name>A0A645CMR5_9ZZZZ</name>
<comment type="caution">
    <text evidence="1">The sequence shown here is derived from an EMBL/GenBank/DDBJ whole genome shotgun (WGS) entry which is preliminary data.</text>
</comment>
<organism evidence="1">
    <name type="scientific">bioreactor metagenome</name>
    <dbReference type="NCBI Taxonomy" id="1076179"/>
    <lineage>
        <taxon>unclassified sequences</taxon>
        <taxon>metagenomes</taxon>
        <taxon>ecological metagenomes</taxon>
    </lineage>
</organism>
<protein>
    <submittedName>
        <fullName evidence="1">Uncharacterized protein</fullName>
    </submittedName>
</protein>
<dbReference type="AlphaFoldDB" id="A0A645CMR5"/>
<evidence type="ECO:0000313" key="1">
    <source>
        <dbReference type="EMBL" id="MPM78233.1"/>
    </source>
</evidence>